<organism evidence="2 3">
    <name type="scientific">Staphylotrichum longicolle</name>
    <dbReference type="NCBI Taxonomy" id="669026"/>
    <lineage>
        <taxon>Eukaryota</taxon>
        <taxon>Fungi</taxon>
        <taxon>Dikarya</taxon>
        <taxon>Ascomycota</taxon>
        <taxon>Pezizomycotina</taxon>
        <taxon>Sordariomycetes</taxon>
        <taxon>Sordariomycetidae</taxon>
        <taxon>Sordariales</taxon>
        <taxon>Chaetomiaceae</taxon>
        <taxon>Staphylotrichum</taxon>
    </lineage>
</organism>
<comment type="caution">
    <text evidence="2">The sequence shown here is derived from an EMBL/GenBank/DDBJ whole genome shotgun (WGS) entry which is preliminary data.</text>
</comment>
<evidence type="ECO:0000313" key="2">
    <source>
        <dbReference type="EMBL" id="KAG7285745.1"/>
    </source>
</evidence>
<dbReference type="InterPro" id="IPR011333">
    <property type="entry name" value="SKP1/BTB/POZ_sf"/>
</dbReference>
<gene>
    <name evidence="2" type="ORF">NEMBOFW57_008039</name>
</gene>
<name>A0AAD4EQY7_9PEZI</name>
<dbReference type="PROSITE" id="PS50097">
    <property type="entry name" value="BTB"/>
    <property type="match status" value="1"/>
</dbReference>
<dbReference type="AlphaFoldDB" id="A0AAD4EQY7"/>
<sequence>MDCQLANSAVQLDSQGDLILIVHEAGKAAPLSSSFLVSSKILSLASRVFSAMLSPEYAEGRQLQETREKELGEIPTIELHEDDIAAMDFILSVIHFKTDRLNHLLTAEEIAKIAVQSDKYDLNNSLAPWISQWCDHRRFPVSAGNKLRDMGYGILAAYLFQSPLLERMSTEFVQNMPPDFAETWEKHHLMERLPEYIWNRLCQQIDQALDRLRVATLRTLNRLETKTEPGSVRCTRIGDQNGDFPESVARHLLYLNVLRQVGIWPSLLPFEVLPVSKARRLIKEAKMLASCRCNHLGHGDSSSSDLCPLQLELESLCQHGRRVQAEMKGVKSSLTV</sequence>
<dbReference type="InterPro" id="IPR000210">
    <property type="entry name" value="BTB/POZ_dom"/>
</dbReference>
<proteinExistence type="predicted"/>
<feature type="domain" description="BTB" evidence="1">
    <location>
        <begin position="16"/>
        <end position="103"/>
    </location>
</feature>
<dbReference type="Proteomes" id="UP001197093">
    <property type="component" value="Unassembled WGS sequence"/>
</dbReference>
<protein>
    <recommendedName>
        <fullName evidence="1">BTB domain-containing protein</fullName>
    </recommendedName>
</protein>
<dbReference type="EMBL" id="JAHCVI010000004">
    <property type="protein sequence ID" value="KAG7285745.1"/>
    <property type="molecule type" value="Genomic_DNA"/>
</dbReference>
<evidence type="ECO:0000259" key="1">
    <source>
        <dbReference type="PROSITE" id="PS50097"/>
    </source>
</evidence>
<dbReference type="Gene3D" id="3.30.710.10">
    <property type="entry name" value="Potassium Channel Kv1.1, Chain A"/>
    <property type="match status" value="1"/>
</dbReference>
<keyword evidence="3" id="KW-1185">Reference proteome</keyword>
<evidence type="ECO:0000313" key="3">
    <source>
        <dbReference type="Proteomes" id="UP001197093"/>
    </source>
</evidence>
<reference evidence="2" key="1">
    <citation type="submission" date="2023-02" db="EMBL/GenBank/DDBJ databases">
        <authorList>
            <person name="Palmer J.M."/>
        </authorList>
    </citation>
    <scope>NUCLEOTIDE SEQUENCE</scope>
    <source>
        <strain evidence="2">FW57</strain>
    </source>
</reference>
<accession>A0AAD4EQY7</accession>